<dbReference type="EC" id="3.1.21.4" evidence="1"/>
<evidence type="ECO:0000256" key="1">
    <source>
        <dbReference type="PIRNR" id="PIRNR016080"/>
    </source>
</evidence>
<dbReference type="Pfam" id="PF04556">
    <property type="entry name" value="DpnII"/>
    <property type="match status" value="1"/>
</dbReference>
<organism evidence="3 4">
    <name type="scientific">Rothia nasimurium</name>
    <dbReference type="NCBI Taxonomy" id="85336"/>
    <lineage>
        <taxon>Bacteria</taxon>
        <taxon>Bacillati</taxon>
        <taxon>Actinomycetota</taxon>
        <taxon>Actinomycetes</taxon>
        <taxon>Micrococcales</taxon>
        <taxon>Micrococcaceae</taxon>
        <taxon>Rothia</taxon>
    </lineage>
</organism>
<dbReference type="EMBL" id="SPQC01000024">
    <property type="protein sequence ID" value="TFU21972.1"/>
    <property type="molecule type" value="Genomic_DNA"/>
</dbReference>
<comment type="caution">
    <text evidence="3">The sequence shown here is derived from an EMBL/GenBank/DDBJ whole genome shotgun (WGS) entry which is preliminary data.</text>
</comment>
<dbReference type="InterPro" id="IPR007637">
    <property type="entry name" value="Restrct_endonuc_II_DpnII-like"/>
</dbReference>
<keyword evidence="1" id="KW-0378">Hydrolase</keyword>
<proteinExistence type="inferred from homology"/>
<dbReference type="OrthoDB" id="9771872at2"/>
<evidence type="ECO:0000259" key="2">
    <source>
        <dbReference type="Pfam" id="PF04556"/>
    </source>
</evidence>
<keyword evidence="1 3" id="KW-0255">Endonuclease</keyword>
<dbReference type="Proteomes" id="UP000297951">
    <property type="component" value="Unassembled WGS sequence"/>
</dbReference>
<dbReference type="GO" id="GO:0003677">
    <property type="term" value="F:DNA binding"/>
    <property type="evidence" value="ECO:0007669"/>
    <property type="project" value="UniProtKB-UniRule"/>
</dbReference>
<comment type="function">
    <text evidence="1">A P subtype restriction enzyme that recognizes the double-stranded unmethylated sequence 5'-GATC-3'.</text>
</comment>
<evidence type="ECO:0000313" key="3">
    <source>
        <dbReference type="EMBL" id="TFU21972.1"/>
    </source>
</evidence>
<keyword evidence="1" id="KW-0540">Nuclease</keyword>
<dbReference type="GO" id="GO:0009036">
    <property type="term" value="F:type II site-specific deoxyribonuclease activity"/>
    <property type="evidence" value="ECO:0007669"/>
    <property type="project" value="UniProtKB-UniRule"/>
</dbReference>
<dbReference type="AlphaFoldDB" id="A0A4Y9F4A7"/>
<accession>A0A4Y9F4A7</accession>
<evidence type="ECO:0000313" key="4">
    <source>
        <dbReference type="Proteomes" id="UP000297951"/>
    </source>
</evidence>
<dbReference type="PIRSF" id="PIRSF016080">
    <property type="entry name" value="Restrict_endonuc_II_DpmII"/>
    <property type="match status" value="1"/>
</dbReference>
<gene>
    <name evidence="3" type="ORF">E4U03_07640</name>
</gene>
<comment type="catalytic activity">
    <reaction evidence="1">
        <text>Endonucleolytic cleavage of DNA to give specific double-stranded fragments with terminal 5'-phosphates.</text>
        <dbReference type="EC" id="3.1.21.4"/>
    </reaction>
</comment>
<protein>
    <recommendedName>
        <fullName evidence="1">Type-2 restriction enzyme</fullName>
        <ecNumber evidence="1">3.1.21.4</ecNumber>
    </recommendedName>
</protein>
<name>A0A4Y9F4A7_9MICC</name>
<keyword evidence="1" id="KW-0680">Restriction system</keyword>
<dbReference type="InterPro" id="IPR021191">
    <property type="entry name" value="Restrct_endonuc_II_DpnII"/>
</dbReference>
<sequence length="311" mass="35475">MGNSMSQAKYSVFDYLSLTPDERYNYFLKTRSEISHVASYWFNFENVKKNVAKYDSPDLHSLTYLIGKTDDDVDVFFRSRPETLLLVPYLLGIRNTAFKEPTENRILGVSDSSGSYDLNFQAIETGNIEQYLRFVRDSGLSWLLTSGVKKSSYDYAVGVEAGMDSNGRKNRSGNAGEGYLTSVLKGISMRTGYEQRGQTRAEDIKKLYGITLEDSLAKKRFDGILYNKQRRQLYLFEVNNFNSSGSKVKSMGVEFARLGSDIHKTNHEFIYITDGRGWDKQKEDLRSAIKNINKVFNYSMVEGGYLRDLIG</sequence>
<feature type="domain" description="Restriction endonuclease type II DpnII-like" evidence="2">
    <location>
        <begin position="25"/>
        <end position="307"/>
    </location>
</feature>
<reference evidence="3 4" key="1">
    <citation type="submission" date="2019-03" db="EMBL/GenBank/DDBJ databases">
        <title>Diversity of the mouse oral microbiome.</title>
        <authorList>
            <person name="Joseph S."/>
            <person name="Aduse-Opoku J."/>
            <person name="Curtis M."/>
            <person name="Wade W."/>
            <person name="Hashim A."/>
        </authorList>
    </citation>
    <scope>NUCLEOTIDE SEQUENCE [LARGE SCALE GENOMIC DNA]</scope>
    <source>
        <strain evidence="4">irhom_31</strain>
    </source>
</reference>
<dbReference type="GO" id="GO:0009307">
    <property type="term" value="P:DNA restriction-modification system"/>
    <property type="evidence" value="ECO:0007669"/>
    <property type="project" value="UniProtKB-UniRule"/>
</dbReference>
<comment type="similarity">
    <text evidence="1">Belongs to the DpnII type II restriction endonuclease family.</text>
</comment>